<evidence type="ECO:0000256" key="5">
    <source>
        <dbReference type="ARBA" id="ARBA00023315"/>
    </source>
</evidence>
<organism evidence="7 8">
    <name type="scientific">candidate division WWE3 bacterium</name>
    <dbReference type="NCBI Taxonomy" id="2053526"/>
    <lineage>
        <taxon>Bacteria</taxon>
        <taxon>Katanobacteria</taxon>
    </lineage>
</organism>
<keyword evidence="2" id="KW-0808">Transferase</keyword>
<dbReference type="Proteomes" id="UP000710385">
    <property type="component" value="Unassembled WGS sequence"/>
</dbReference>
<dbReference type="InterPro" id="IPR003447">
    <property type="entry name" value="FEMABX"/>
</dbReference>
<dbReference type="GO" id="GO:0016755">
    <property type="term" value="F:aminoacyltransferase activity"/>
    <property type="evidence" value="ECO:0007669"/>
    <property type="project" value="InterPro"/>
</dbReference>
<dbReference type="PROSITE" id="PS51191">
    <property type="entry name" value="FEMABX"/>
    <property type="match status" value="1"/>
</dbReference>
<keyword evidence="6" id="KW-0961">Cell wall biogenesis/degradation</keyword>
<comment type="caution">
    <text evidence="7">The sequence shown here is derived from an EMBL/GenBank/DDBJ whole genome shotgun (WGS) entry which is preliminary data.</text>
</comment>
<dbReference type="PANTHER" id="PTHR36174">
    <property type="entry name" value="LIPID II:GLYCINE GLYCYLTRANSFERASE"/>
    <property type="match status" value="1"/>
</dbReference>
<gene>
    <name evidence="7" type="ORF">HS096_02040</name>
</gene>
<dbReference type="InterPro" id="IPR016181">
    <property type="entry name" value="Acyl_CoA_acyltransferase"/>
</dbReference>
<dbReference type="GO" id="GO:0071555">
    <property type="term" value="P:cell wall organization"/>
    <property type="evidence" value="ECO:0007669"/>
    <property type="project" value="UniProtKB-KW"/>
</dbReference>
<evidence type="ECO:0000313" key="7">
    <source>
        <dbReference type="EMBL" id="MBE7525151.1"/>
    </source>
</evidence>
<reference evidence="7" key="1">
    <citation type="submission" date="2020-05" db="EMBL/GenBank/DDBJ databases">
        <title>High-Quality Genomes of Partial-Nitritation/Anammox System by Hierarchical Clustering Based Hybrid Assembly.</title>
        <authorList>
            <person name="Liu L."/>
            <person name="Wang Y."/>
            <person name="Che Y."/>
            <person name="Chen Y."/>
            <person name="Xia Y."/>
            <person name="Luo R."/>
            <person name="Cheng S.H."/>
            <person name="Zheng C."/>
            <person name="Zhang T."/>
        </authorList>
    </citation>
    <scope>NUCLEOTIDE SEQUENCE</scope>
    <source>
        <strain evidence="7">H1_PAT1</strain>
    </source>
</reference>
<dbReference type="Pfam" id="PF02388">
    <property type="entry name" value="FemAB"/>
    <property type="match status" value="3"/>
</dbReference>
<sequence length="337" mass="38474">MKLVEVTQQKDWDRAVSSVPHAPFTQSWDWGEFRVSLGQPVHRLALEHGGRHIAAGQIIHYPKRFFGGYWYAPRGPVIANDHASEASEILREFTRLIRLQGYAERGFFLRIEPPLSTAVLPLLPEGFVRAQAYMPASTLVVDLMKSEDALLSAMHEKTRYNIRLASKKGVTVREGSERDLDVFLRLHEETAARDQFRPLSSEYLRETFRFLHPRGMAHLRLAECGGHTLAASMEIRYADTVTYLHGASSSSQRNIMAPYALHWEAIRAARASGILFYDFHGINPSDAASPYYKTAWEGITRFKLGFGGERVEYTGTWELPRRPFAYRILRILSRTHL</sequence>
<dbReference type="InterPro" id="IPR050644">
    <property type="entry name" value="PG_Glycine_Bridge_Synth"/>
</dbReference>
<dbReference type="SUPFAM" id="SSF55729">
    <property type="entry name" value="Acyl-CoA N-acyltransferases (Nat)"/>
    <property type="match status" value="2"/>
</dbReference>
<dbReference type="GO" id="GO:0008360">
    <property type="term" value="P:regulation of cell shape"/>
    <property type="evidence" value="ECO:0007669"/>
    <property type="project" value="UniProtKB-KW"/>
</dbReference>
<dbReference type="PANTHER" id="PTHR36174:SF1">
    <property type="entry name" value="LIPID II:GLYCINE GLYCYLTRANSFERASE"/>
    <property type="match status" value="1"/>
</dbReference>
<proteinExistence type="inferred from homology"/>
<evidence type="ECO:0000256" key="2">
    <source>
        <dbReference type="ARBA" id="ARBA00022679"/>
    </source>
</evidence>
<dbReference type="AlphaFoldDB" id="A0A928TTR4"/>
<evidence type="ECO:0000256" key="1">
    <source>
        <dbReference type="ARBA" id="ARBA00009943"/>
    </source>
</evidence>
<evidence type="ECO:0000256" key="3">
    <source>
        <dbReference type="ARBA" id="ARBA00022960"/>
    </source>
</evidence>
<evidence type="ECO:0000313" key="8">
    <source>
        <dbReference type="Proteomes" id="UP000710385"/>
    </source>
</evidence>
<name>A0A928TTR4_UNCKA</name>
<keyword evidence="5" id="KW-0012">Acyltransferase</keyword>
<protein>
    <submittedName>
        <fullName evidence="7">Peptidoglycan bridge formation glycyltransferase FemA/FemB family protein</fullName>
    </submittedName>
</protein>
<dbReference type="GO" id="GO:0009252">
    <property type="term" value="P:peptidoglycan biosynthetic process"/>
    <property type="evidence" value="ECO:0007669"/>
    <property type="project" value="UniProtKB-KW"/>
</dbReference>
<accession>A0A928TTR4</accession>
<comment type="similarity">
    <text evidence="1">Belongs to the FemABX family.</text>
</comment>
<keyword evidence="4" id="KW-0573">Peptidoglycan synthesis</keyword>
<dbReference type="Gene3D" id="3.40.630.30">
    <property type="match status" value="2"/>
</dbReference>
<evidence type="ECO:0000256" key="4">
    <source>
        <dbReference type="ARBA" id="ARBA00022984"/>
    </source>
</evidence>
<keyword evidence="3" id="KW-0133">Cell shape</keyword>
<evidence type="ECO:0000256" key="6">
    <source>
        <dbReference type="ARBA" id="ARBA00023316"/>
    </source>
</evidence>
<dbReference type="EMBL" id="JABTTY010000001">
    <property type="protein sequence ID" value="MBE7525151.1"/>
    <property type="molecule type" value="Genomic_DNA"/>
</dbReference>